<dbReference type="AlphaFoldDB" id="A0A939P816"/>
<protein>
    <submittedName>
        <fullName evidence="9">MFS transporter</fullName>
    </submittedName>
</protein>
<keyword evidence="10" id="KW-1185">Reference proteome</keyword>
<keyword evidence="4 7" id="KW-0812">Transmembrane</keyword>
<dbReference type="Proteomes" id="UP000669179">
    <property type="component" value="Unassembled WGS sequence"/>
</dbReference>
<dbReference type="InterPro" id="IPR036259">
    <property type="entry name" value="MFS_trans_sf"/>
</dbReference>
<organism evidence="9 10">
    <name type="scientific">Actinomadura barringtoniae</name>
    <dbReference type="NCBI Taxonomy" id="1427535"/>
    <lineage>
        <taxon>Bacteria</taxon>
        <taxon>Bacillati</taxon>
        <taxon>Actinomycetota</taxon>
        <taxon>Actinomycetes</taxon>
        <taxon>Streptosporangiales</taxon>
        <taxon>Thermomonosporaceae</taxon>
        <taxon>Actinomadura</taxon>
    </lineage>
</organism>
<dbReference type="GO" id="GO:0005886">
    <property type="term" value="C:plasma membrane"/>
    <property type="evidence" value="ECO:0007669"/>
    <property type="project" value="UniProtKB-SubCell"/>
</dbReference>
<evidence type="ECO:0000259" key="8">
    <source>
        <dbReference type="PROSITE" id="PS50850"/>
    </source>
</evidence>
<name>A0A939P816_9ACTN</name>
<dbReference type="RefSeq" id="WP_208255094.1">
    <property type="nucleotide sequence ID" value="NZ_JAGEOJ010000004.1"/>
</dbReference>
<evidence type="ECO:0000256" key="6">
    <source>
        <dbReference type="ARBA" id="ARBA00023136"/>
    </source>
</evidence>
<dbReference type="PANTHER" id="PTHR42718:SF46">
    <property type="entry name" value="BLR6921 PROTEIN"/>
    <property type="match status" value="1"/>
</dbReference>
<feature type="transmembrane region" description="Helical" evidence="7">
    <location>
        <begin position="55"/>
        <end position="73"/>
    </location>
</feature>
<dbReference type="InterPro" id="IPR011701">
    <property type="entry name" value="MFS"/>
</dbReference>
<comment type="caution">
    <text evidence="9">The sequence shown here is derived from an EMBL/GenBank/DDBJ whole genome shotgun (WGS) entry which is preliminary data.</text>
</comment>
<feature type="transmembrane region" description="Helical" evidence="7">
    <location>
        <begin position="434"/>
        <end position="453"/>
    </location>
</feature>
<keyword evidence="2" id="KW-0813">Transport</keyword>
<gene>
    <name evidence="9" type="ORF">J4573_10110</name>
</gene>
<dbReference type="Gene3D" id="1.20.1720.10">
    <property type="entry name" value="Multidrug resistance protein D"/>
    <property type="match status" value="1"/>
</dbReference>
<evidence type="ECO:0000256" key="1">
    <source>
        <dbReference type="ARBA" id="ARBA00004651"/>
    </source>
</evidence>
<proteinExistence type="predicted"/>
<evidence type="ECO:0000313" key="10">
    <source>
        <dbReference type="Proteomes" id="UP000669179"/>
    </source>
</evidence>
<feature type="transmembrane region" description="Helical" evidence="7">
    <location>
        <begin position="328"/>
        <end position="351"/>
    </location>
</feature>
<feature type="transmembrane region" description="Helical" evidence="7">
    <location>
        <begin position="85"/>
        <end position="114"/>
    </location>
</feature>
<evidence type="ECO:0000256" key="3">
    <source>
        <dbReference type="ARBA" id="ARBA00022475"/>
    </source>
</evidence>
<feature type="transmembrane region" description="Helical" evidence="7">
    <location>
        <begin position="363"/>
        <end position="382"/>
    </location>
</feature>
<accession>A0A939P816</accession>
<feature type="transmembrane region" description="Helical" evidence="7">
    <location>
        <begin position="255"/>
        <end position="275"/>
    </location>
</feature>
<dbReference type="SUPFAM" id="SSF103473">
    <property type="entry name" value="MFS general substrate transporter"/>
    <property type="match status" value="2"/>
</dbReference>
<evidence type="ECO:0000256" key="5">
    <source>
        <dbReference type="ARBA" id="ARBA00022989"/>
    </source>
</evidence>
<reference evidence="9" key="1">
    <citation type="submission" date="2021-03" db="EMBL/GenBank/DDBJ databases">
        <authorList>
            <person name="Kanchanasin P."/>
            <person name="Saeng-In P."/>
            <person name="Phongsopitanun W."/>
            <person name="Yuki M."/>
            <person name="Kudo T."/>
            <person name="Ohkuma M."/>
            <person name="Tanasupawat S."/>
        </authorList>
    </citation>
    <scope>NUCLEOTIDE SEQUENCE</scope>
    <source>
        <strain evidence="9">GKU 128</strain>
    </source>
</reference>
<dbReference type="InterPro" id="IPR020846">
    <property type="entry name" value="MFS_dom"/>
</dbReference>
<feature type="transmembrane region" description="Helical" evidence="7">
    <location>
        <begin position="146"/>
        <end position="168"/>
    </location>
</feature>
<keyword evidence="3" id="KW-1003">Cell membrane</keyword>
<dbReference type="GO" id="GO:0022857">
    <property type="term" value="F:transmembrane transporter activity"/>
    <property type="evidence" value="ECO:0007669"/>
    <property type="project" value="InterPro"/>
</dbReference>
<comment type="subcellular location">
    <subcellularLocation>
        <location evidence="1">Cell membrane</location>
        <topology evidence="1">Multi-pass membrane protein</topology>
    </subcellularLocation>
</comment>
<sequence>MDDTPAAATTAQAPHPARAMVFPLAFAQFVCSYAATNMNVAISTIADDLGTSVKGIQTTITLFTLTMAALMIVGSKLTDIFGRKVCFVAGLAVYGAGALLATLAQGLGLMIVGYSVLEGVGSALLIPPIYILITVLFEDTRSRAKYFGVVSGAAGLGSAAGPLVGGLITSTISWRASFLAQVLAVAWILVLTRRIVDPPRSASRPRLDIGGAVLSAAGLLLVVLGVLMSSTYGWLGARKAVKVGDTELIPKGGISPVWISIALGALVLGWFFWHVRRRELHGKDPLVAIRLFRNRISNLGLTTQTIQWLTMQGTFFVISVFLQQERGFNAIQTGLTLVPATAGILIASAAAERMAGRHSQRRLIRAGFGTVIAGFALLLLLVRPHSNVLLFAPGLLAIGLGVGIMLTASVNVVQSAFPESDQGDISGVSRSVSNLGSSLGTALAGSVLVAASHPGQKPFALALATMLVITVIGWIVALLIPKRAEPE</sequence>
<feature type="domain" description="Major facilitator superfamily (MFS) profile" evidence="8">
    <location>
        <begin position="20"/>
        <end position="485"/>
    </location>
</feature>
<dbReference type="Pfam" id="PF07690">
    <property type="entry name" value="MFS_1"/>
    <property type="match status" value="1"/>
</dbReference>
<dbReference type="PROSITE" id="PS50850">
    <property type="entry name" value="MFS"/>
    <property type="match status" value="1"/>
</dbReference>
<feature type="transmembrane region" description="Helical" evidence="7">
    <location>
        <begin position="388"/>
        <end position="413"/>
    </location>
</feature>
<feature type="transmembrane region" description="Helical" evidence="7">
    <location>
        <begin position="120"/>
        <end position="137"/>
    </location>
</feature>
<keyword evidence="6 7" id="KW-0472">Membrane</keyword>
<dbReference type="PANTHER" id="PTHR42718">
    <property type="entry name" value="MAJOR FACILITATOR SUPERFAMILY MULTIDRUG TRANSPORTER MFSC"/>
    <property type="match status" value="1"/>
</dbReference>
<dbReference type="EMBL" id="JAGEOJ010000004">
    <property type="protein sequence ID" value="MBO2447440.1"/>
    <property type="molecule type" value="Genomic_DNA"/>
</dbReference>
<dbReference type="CDD" id="cd17321">
    <property type="entry name" value="MFS_MMR_MDR_like"/>
    <property type="match status" value="1"/>
</dbReference>
<feature type="transmembrane region" description="Helical" evidence="7">
    <location>
        <begin position="459"/>
        <end position="480"/>
    </location>
</feature>
<evidence type="ECO:0000256" key="4">
    <source>
        <dbReference type="ARBA" id="ARBA00022692"/>
    </source>
</evidence>
<feature type="transmembrane region" description="Helical" evidence="7">
    <location>
        <begin position="296"/>
        <end position="322"/>
    </location>
</feature>
<feature type="transmembrane region" description="Helical" evidence="7">
    <location>
        <begin position="212"/>
        <end position="235"/>
    </location>
</feature>
<evidence type="ECO:0000313" key="9">
    <source>
        <dbReference type="EMBL" id="MBO2447440.1"/>
    </source>
</evidence>
<dbReference type="Gene3D" id="1.20.1250.20">
    <property type="entry name" value="MFS general substrate transporter like domains"/>
    <property type="match status" value="1"/>
</dbReference>
<keyword evidence="5 7" id="KW-1133">Transmembrane helix</keyword>
<evidence type="ECO:0000256" key="7">
    <source>
        <dbReference type="SAM" id="Phobius"/>
    </source>
</evidence>
<evidence type="ECO:0000256" key="2">
    <source>
        <dbReference type="ARBA" id="ARBA00022448"/>
    </source>
</evidence>
<feature type="transmembrane region" description="Helical" evidence="7">
    <location>
        <begin position="174"/>
        <end position="191"/>
    </location>
</feature>